<keyword evidence="1" id="KW-1133">Transmembrane helix</keyword>
<dbReference type="InterPro" id="IPR019421">
    <property type="entry name" value="7TM_GPCR_serpentine_rcpt_Srd"/>
</dbReference>
<keyword evidence="1" id="KW-0812">Transmembrane</keyword>
<evidence type="ECO:0000256" key="1">
    <source>
        <dbReference type="SAM" id="Phobius"/>
    </source>
</evidence>
<protein>
    <submittedName>
        <fullName evidence="3">G_PROTEIN_RECEP_F1_2 domain-containing protein</fullName>
    </submittedName>
</protein>
<feature type="transmembrane region" description="Helical" evidence="1">
    <location>
        <begin position="233"/>
        <end position="255"/>
    </location>
</feature>
<keyword evidence="2" id="KW-1185">Reference proteome</keyword>
<keyword evidence="1" id="KW-0472">Membrane</keyword>
<feature type="transmembrane region" description="Helical" evidence="1">
    <location>
        <begin position="90"/>
        <end position="116"/>
    </location>
</feature>
<sequence>MFCHLFINKFGDVSLSFMHIISNMEIIYTEKYSFYTINGVIGNILLKEYHKYMIIFIFTFCQYFCYLSLSISFFYKFISVCKNEKYNRKLLFEYIASIVIISFILALIQISILTFACEKDNKQIMKNFLADLNVSKMNVLIFDRMHYGFVIFEFFIVIFVVMSFLTIIIFALMVLQKINSNKIKKTGRTVELRKRMRSVIIMQIMNAFIFTIVPVCLMSLYFFKSLYFSSLGYIILIMTSYLPLSNTIIDILYTYDYKYRVLEILFPNKRIHRQKRYHVLSEIFQLFSLVTTVFIKKQSEKLILSKKKGDKVIRSKANCFCNSEVNDYLGR</sequence>
<dbReference type="Pfam" id="PF10317">
    <property type="entry name" value="7TM_GPCR_Srd"/>
    <property type="match status" value="1"/>
</dbReference>
<dbReference type="Proteomes" id="UP000038045">
    <property type="component" value="Unplaced"/>
</dbReference>
<evidence type="ECO:0000313" key="2">
    <source>
        <dbReference type="Proteomes" id="UP000038045"/>
    </source>
</evidence>
<feature type="transmembrane region" description="Helical" evidence="1">
    <location>
        <begin position="52"/>
        <end position="78"/>
    </location>
</feature>
<evidence type="ECO:0000313" key="3">
    <source>
        <dbReference type="WBParaSite" id="PTRK_0000185150.1"/>
    </source>
</evidence>
<dbReference type="AlphaFoldDB" id="A0A0N4Z4D2"/>
<name>A0A0N4Z4D2_PARTI</name>
<accession>A0A0N4Z4D2</accession>
<proteinExistence type="predicted"/>
<feature type="transmembrane region" description="Helical" evidence="1">
    <location>
        <begin position="147"/>
        <end position="175"/>
    </location>
</feature>
<dbReference type="WBParaSite" id="PTRK_0000185150.1">
    <property type="protein sequence ID" value="PTRK_0000185150.1"/>
    <property type="gene ID" value="PTRK_0000185150"/>
</dbReference>
<feature type="transmembrane region" description="Helical" evidence="1">
    <location>
        <begin position="196"/>
        <end position="221"/>
    </location>
</feature>
<reference evidence="3" key="1">
    <citation type="submission" date="2017-02" db="UniProtKB">
        <authorList>
            <consortium name="WormBaseParasite"/>
        </authorList>
    </citation>
    <scope>IDENTIFICATION</scope>
</reference>
<organism evidence="2 3">
    <name type="scientific">Parastrongyloides trichosuri</name>
    <name type="common">Possum-specific nematode worm</name>
    <dbReference type="NCBI Taxonomy" id="131310"/>
    <lineage>
        <taxon>Eukaryota</taxon>
        <taxon>Metazoa</taxon>
        <taxon>Ecdysozoa</taxon>
        <taxon>Nematoda</taxon>
        <taxon>Chromadorea</taxon>
        <taxon>Rhabditida</taxon>
        <taxon>Tylenchina</taxon>
        <taxon>Panagrolaimomorpha</taxon>
        <taxon>Strongyloidoidea</taxon>
        <taxon>Strongyloididae</taxon>
        <taxon>Parastrongyloides</taxon>
    </lineage>
</organism>
<dbReference type="SUPFAM" id="SSF81321">
    <property type="entry name" value="Family A G protein-coupled receptor-like"/>
    <property type="match status" value="1"/>
</dbReference>
<dbReference type="Gene3D" id="1.20.1070.10">
    <property type="entry name" value="Rhodopsin 7-helix transmembrane proteins"/>
    <property type="match status" value="1"/>
</dbReference>